<organism evidence="2 3">
    <name type="scientific">Caldivirga maquilingensis (strain ATCC 700844 / DSM 13496 / JCM 10307 / IC-167)</name>
    <dbReference type="NCBI Taxonomy" id="397948"/>
    <lineage>
        <taxon>Archaea</taxon>
        <taxon>Thermoproteota</taxon>
        <taxon>Thermoprotei</taxon>
        <taxon>Thermoproteales</taxon>
        <taxon>Thermoproteaceae</taxon>
        <taxon>Caldivirga</taxon>
    </lineage>
</organism>
<keyword evidence="3" id="KW-1185">Reference proteome</keyword>
<feature type="transmembrane region" description="Helical" evidence="1">
    <location>
        <begin position="7"/>
        <end position="26"/>
    </location>
</feature>
<keyword evidence="1" id="KW-0812">Transmembrane</keyword>
<evidence type="ECO:0000313" key="3">
    <source>
        <dbReference type="Proteomes" id="UP000001137"/>
    </source>
</evidence>
<sequence length="70" mass="7748">MHPEIGKAVYGIILSLLVLLGISFIYLNPDEVSFYVALVALVFLIILLVWTINDIRKQAGQEGLRSSSES</sequence>
<evidence type="ECO:0000313" key="2">
    <source>
        <dbReference type="EMBL" id="ABW01535.1"/>
    </source>
</evidence>
<gene>
    <name evidence="2" type="ordered locus">Cmaq_0699</name>
</gene>
<dbReference type="EMBL" id="CP000852">
    <property type="protein sequence ID" value="ABW01535.1"/>
    <property type="molecule type" value="Genomic_DNA"/>
</dbReference>
<keyword evidence="1" id="KW-1133">Transmembrane helix</keyword>
<dbReference type="HOGENOM" id="CLU_2747947_0_0_2"/>
<keyword evidence="1" id="KW-0472">Membrane</keyword>
<proteinExistence type="predicted"/>
<dbReference type="KEGG" id="cma:Cmaq_0699"/>
<accession>A8MCM9</accession>
<protein>
    <submittedName>
        <fullName evidence="2">Uncharacterized protein</fullName>
    </submittedName>
</protein>
<dbReference type="GeneID" id="5709588"/>
<dbReference type="RefSeq" id="WP_012185755.1">
    <property type="nucleotide sequence ID" value="NC_009954.1"/>
</dbReference>
<evidence type="ECO:0000256" key="1">
    <source>
        <dbReference type="SAM" id="Phobius"/>
    </source>
</evidence>
<dbReference type="AlphaFoldDB" id="A8MCM9"/>
<name>A8MCM9_CALMQ</name>
<dbReference type="Proteomes" id="UP000001137">
    <property type="component" value="Chromosome"/>
</dbReference>
<feature type="transmembrane region" description="Helical" evidence="1">
    <location>
        <begin position="32"/>
        <end position="52"/>
    </location>
</feature>
<reference evidence="2 3" key="1">
    <citation type="submission" date="2007-10" db="EMBL/GenBank/DDBJ databases">
        <title>Complete sequence of Caldivirga maquilingensis IC-167.</title>
        <authorList>
            <consortium name="US DOE Joint Genome Institute"/>
            <person name="Copeland A."/>
            <person name="Lucas S."/>
            <person name="Lapidus A."/>
            <person name="Barry K."/>
            <person name="Glavina del Rio T."/>
            <person name="Dalin E."/>
            <person name="Tice H."/>
            <person name="Pitluck S."/>
            <person name="Saunders E."/>
            <person name="Brettin T."/>
            <person name="Bruce D."/>
            <person name="Detter J.C."/>
            <person name="Han C."/>
            <person name="Schmutz J."/>
            <person name="Larimer F."/>
            <person name="Land M."/>
            <person name="Hauser L."/>
            <person name="Kyrpides N."/>
            <person name="Ivanova N."/>
            <person name="Biddle J.F."/>
            <person name="Zhang Z."/>
            <person name="Fitz-Gibbon S.T."/>
            <person name="Lowe T.M."/>
            <person name="Saltikov C."/>
            <person name="House C.H."/>
            <person name="Richardson P."/>
        </authorList>
    </citation>
    <scope>NUCLEOTIDE SEQUENCE [LARGE SCALE GENOMIC DNA]</scope>
    <source>
        <strain evidence="3">ATCC 700844 / DSM 13496 / JCM 10307 / IC-167</strain>
    </source>
</reference>